<evidence type="ECO:0000313" key="1">
    <source>
        <dbReference type="EMBL" id="MDN5203059.1"/>
    </source>
</evidence>
<organism evidence="1 2">
    <name type="scientific">Splendidivirga corallicola</name>
    <dbReference type="NCBI Taxonomy" id="3051826"/>
    <lineage>
        <taxon>Bacteria</taxon>
        <taxon>Pseudomonadati</taxon>
        <taxon>Bacteroidota</taxon>
        <taxon>Cytophagia</taxon>
        <taxon>Cytophagales</taxon>
        <taxon>Splendidivirgaceae</taxon>
        <taxon>Splendidivirga</taxon>
    </lineage>
</organism>
<dbReference type="InterPro" id="IPR014710">
    <property type="entry name" value="RmlC-like_jellyroll"/>
</dbReference>
<gene>
    <name evidence="1" type="ORF">QQ008_16845</name>
</gene>
<dbReference type="Gene3D" id="2.60.120.10">
    <property type="entry name" value="Jelly Rolls"/>
    <property type="match status" value="1"/>
</dbReference>
<proteinExistence type="predicted"/>
<evidence type="ECO:0000313" key="2">
    <source>
        <dbReference type="Proteomes" id="UP001172082"/>
    </source>
</evidence>
<reference evidence="1" key="1">
    <citation type="submission" date="2023-06" db="EMBL/GenBank/DDBJ databases">
        <title>Genomic of Parafulvivirga corallium.</title>
        <authorList>
            <person name="Wang G."/>
        </authorList>
    </citation>
    <scope>NUCLEOTIDE SEQUENCE</scope>
    <source>
        <strain evidence="1">BMA10</strain>
    </source>
</reference>
<comment type="caution">
    <text evidence="1">The sequence shown here is derived from an EMBL/GenBank/DDBJ whole genome shotgun (WGS) entry which is preliminary data.</text>
</comment>
<sequence>MEQLIKYVNEVSPITKEAEDDFLNIFRKGKLTRNDYFATYGEYSSKIAFVCSGTLRAFYRSKKGQEYNKTIFIPPCFIAAYSSLITRNKNQIYIQALEDCEVLIANYTRASELYDKHHCLERFSRKLSESFFVAKEHREIDIVLLSATERYAKFQKDFPGLEQRIPQYHIASYLGVTPTQLSRIRKELSLP</sequence>
<dbReference type="Proteomes" id="UP001172082">
    <property type="component" value="Unassembled WGS sequence"/>
</dbReference>
<dbReference type="EMBL" id="JAUJEA010000006">
    <property type="protein sequence ID" value="MDN5203059.1"/>
    <property type="molecule type" value="Genomic_DNA"/>
</dbReference>
<keyword evidence="2" id="KW-1185">Reference proteome</keyword>
<dbReference type="SUPFAM" id="SSF51206">
    <property type="entry name" value="cAMP-binding domain-like"/>
    <property type="match status" value="1"/>
</dbReference>
<protein>
    <submittedName>
        <fullName evidence="1">Crp/Fnr family transcriptional regulator</fullName>
    </submittedName>
</protein>
<dbReference type="RefSeq" id="WP_346753081.1">
    <property type="nucleotide sequence ID" value="NZ_JAUJEA010000006.1"/>
</dbReference>
<accession>A0ABT8KQN0</accession>
<name>A0ABT8KQN0_9BACT</name>
<dbReference type="InterPro" id="IPR018490">
    <property type="entry name" value="cNMP-bd_dom_sf"/>
</dbReference>